<accession>A0A3P7J034</accession>
<organism evidence="2 3">
    <name type="scientific">Strongylus vulgaris</name>
    <name type="common">Blood worm</name>
    <dbReference type="NCBI Taxonomy" id="40348"/>
    <lineage>
        <taxon>Eukaryota</taxon>
        <taxon>Metazoa</taxon>
        <taxon>Ecdysozoa</taxon>
        <taxon>Nematoda</taxon>
        <taxon>Chromadorea</taxon>
        <taxon>Rhabditida</taxon>
        <taxon>Rhabditina</taxon>
        <taxon>Rhabditomorpha</taxon>
        <taxon>Strongyloidea</taxon>
        <taxon>Strongylidae</taxon>
        <taxon>Strongylus</taxon>
    </lineage>
</organism>
<feature type="region of interest" description="Disordered" evidence="1">
    <location>
        <begin position="128"/>
        <end position="161"/>
    </location>
</feature>
<proteinExistence type="predicted"/>
<dbReference type="EMBL" id="UYYB01031703">
    <property type="protein sequence ID" value="VDM73633.1"/>
    <property type="molecule type" value="Genomic_DNA"/>
</dbReference>
<reference evidence="2 3" key="1">
    <citation type="submission" date="2018-11" db="EMBL/GenBank/DDBJ databases">
        <authorList>
            <consortium name="Pathogen Informatics"/>
        </authorList>
    </citation>
    <scope>NUCLEOTIDE SEQUENCE [LARGE SCALE GENOMIC DNA]</scope>
</reference>
<evidence type="ECO:0000313" key="2">
    <source>
        <dbReference type="EMBL" id="VDM73633.1"/>
    </source>
</evidence>
<dbReference type="OrthoDB" id="3549872at2759"/>
<protein>
    <submittedName>
        <fullName evidence="2">Uncharacterized protein</fullName>
    </submittedName>
</protein>
<gene>
    <name evidence="2" type="ORF">SVUK_LOCUS8631</name>
</gene>
<feature type="non-terminal residue" evidence="2">
    <location>
        <position position="161"/>
    </location>
</feature>
<evidence type="ECO:0000313" key="3">
    <source>
        <dbReference type="Proteomes" id="UP000270094"/>
    </source>
</evidence>
<feature type="region of interest" description="Disordered" evidence="1">
    <location>
        <begin position="1"/>
        <end position="25"/>
    </location>
</feature>
<feature type="compositionally biased region" description="Basic and acidic residues" evidence="1">
    <location>
        <begin position="150"/>
        <end position="161"/>
    </location>
</feature>
<dbReference type="Proteomes" id="UP000270094">
    <property type="component" value="Unassembled WGS sequence"/>
</dbReference>
<dbReference type="AlphaFoldDB" id="A0A3P7J034"/>
<name>A0A3P7J034_STRVU</name>
<evidence type="ECO:0000256" key="1">
    <source>
        <dbReference type="SAM" id="MobiDB-lite"/>
    </source>
</evidence>
<keyword evidence="3" id="KW-1185">Reference proteome</keyword>
<sequence>MINARDRQAKKLAEEQKRTSELEQKLRDLNKGIQSVQLKARTEKEQKSEREDRVITLTNKIRQLEIQLADRTAKSDINSDLVKKMESDAQNMLQEMNKLKQSNLDLGRQNDELRATCKSLDEELGHVRNALEKKTSTSKQAMTDLLNNYKESEKNSVERAA</sequence>